<organism evidence="2 3">
    <name type="scientific">Clavelina lepadiformis</name>
    <name type="common">Light-bulb sea squirt</name>
    <name type="synonym">Ascidia lepadiformis</name>
    <dbReference type="NCBI Taxonomy" id="159417"/>
    <lineage>
        <taxon>Eukaryota</taxon>
        <taxon>Metazoa</taxon>
        <taxon>Chordata</taxon>
        <taxon>Tunicata</taxon>
        <taxon>Ascidiacea</taxon>
        <taxon>Aplousobranchia</taxon>
        <taxon>Clavelinidae</taxon>
        <taxon>Clavelina</taxon>
    </lineage>
</organism>
<dbReference type="EMBL" id="CAWYQH010000152">
    <property type="protein sequence ID" value="CAK8695867.1"/>
    <property type="molecule type" value="Genomic_DNA"/>
</dbReference>
<name>A0ABP0GW35_CLALP</name>
<proteinExistence type="predicted"/>
<gene>
    <name evidence="2" type="ORF">CVLEPA_LOCUS29080</name>
</gene>
<accession>A0ABP0GW35</accession>
<feature type="domain" description="HAT C-terminal dimerisation" evidence="1">
    <location>
        <begin position="106"/>
        <end position="157"/>
    </location>
</feature>
<dbReference type="Pfam" id="PF05699">
    <property type="entry name" value="Dimer_Tnp_hAT"/>
    <property type="match status" value="1"/>
</dbReference>
<dbReference type="SUPFAM" id="SSF53098">
    <property type="entry name" value="Ribonuclease H-like"/>
    <property type="match status" value="1"/>
</dbReference>
<sequence>MAHRQNLESSGQPNQDDYSTGAGWIYFTIWQPCSNRLTVECRTEFTETELLSAVLSRNPDLESQYRKLIYHIWEEEKSAFPDGLPKETVPFWLGIRNFKTVDSCKPYKELAHYALACLATPVSNAIVERMFSHVTCVKTKFRNRLKLPMLEAILRVRHCLIMKGECCKKFDVTQRMFENFNSHMYDLENEDGNKFELLD</sequence>
<reference evidence="2 3" key="1">
    <citation type="submission" date="2024-02" db="EMBL/GenBank/DDBJ databases">
        <authorList>
            <person name="Daric V."/>
            <person name="Darras S."/>
        </authorList>
    </citation>
    <scope>NUCLEOTIDE SEQUENCE [LARGE SCALE GENOMIC DNA]</scope>
</reference>
<evidence type="ECO:0000313" key="2">
    <source>
        <dbReference type="EMBL" id="CAK8695867.1"/>
    </source>
</evidence>
<dbReference type="InterPro" id="IPR008906">
    <property type="entry name" value="HATC_C_dom"/>
</dbReference>
<dbReference type="Proteomes" id="UP001642483">
    <property type="component" value="Unassembled WGS sequence"/>
</dbReference>
<dbReference type="InterPro" id="IPR012337">
    <property type="entry name" value="RNaseH-like_sf"/>
</dbReference>
<comment type="caution">
    <text evidence="2">The sequence shown here is derived from an EMBL/GenBank/DDBJ whole genome shotgun (WGS) entry which is preliminary data.</text>
</comment>
<keyword evidence="3" id="KW-1185">Reference proteome</keyword>
<evidence type="ECO:0000313" key="3">
    <source>
        <dbReference type="Proteomes" id="UP001642483"/>
    </source>
</evidence>
<protein>
    <recommendedName>
        <fullName evidence="1">HAT C-terminal dimerisation domain-containing protein</fullName>
    </recommendedName>
</protein>
<evidence type="ECO:0000259" key="1">
    <source>
        <dbReference type="Pfam" id="PF05699"/>
    </source>
</evidence>